<organism evidence="1 2">
    <name type="scientific">Pseudomonas fluorescens</name>
    <dbReference type="NCBI Taxonomy" id="294"/>
    <lineage>
        <taxon>Bacteria</taxon>
        <taxon>Pseudomonadati</taxon>
        <taxon>Pseudomonadota</taxon>
        <taxon>Gammaproteobacteria</taxon>
        <taxon>Pseudomonadales</taxon>
        <taxon>Pseudomonadaceae</taxon>
        <taxon>Pseudomonas</taxon>
    </lineage>
</organism>
<evidence type="ECO:0008006" key="3">
    <source>
        <dbReference type="Google" id="ProtNLM"/>
    </source>
</evidence>
<accession>A0AAE2A956</accession>
<protein>
    <recommendedName>
        <fullName evidence="3">Transcription factor zinc-finger domain-containing protein</fullName>
    </recommendedName>
</protein>
<reference evidence="1 2" key="1">
    <citation type="submission" date="2014-11" db="EMBL/GenBank/DDBJ databases">
        <title>Draft genome sequence of Pseudomonas fluorescens strains SF4c SF39a.</title>
        <authorList>
            <person name="Underwood G.E."/>
            <person name="Ly L.K."/>
            <person name="Bitzer A.S."/>
            <person name="Godino A."/>
            <person name="Bucci V."/>
            <person name="Fischer S."/>
            <person name="Silby M.W."/>
        </authorList>
    </citation>
    <scope>NUCLEOTIDE SEQUENCE [LARGE SCALE GENOMIC DNA]</scope>
    <source>
        <strain evidence="1 2">SF4c</strain>
    </source>
</reference>
<name>A0AAE2A956_PSEFL</name>
<dbReference type="EMBL" id="JTGH01000007">
    <property type="protein sequence ID" value="KIF61581.1"/>
    <property type="molecule type" value="Genomic_DNA"/>
</dbReference>
<comment type="caution">
    <text evidence="1">The sequence shown here is derived from an EMBL/GenBank/DDBJ whole genome shotgun (WGS) entry which is preliminary data.</text>
</comment>
<gene>
    <name evidence="1" type="ORF">QS95_06980</name>
</gene>
<dbReference type="AlphaFoldDB" id="A0AAE2A956"/>
<evidence type="ECO:0000313" key="2">
    <source>
        <dbReference type="Proteomes" id="UP000031587"/>
    </source>
</evidence>
<proteinExistence type="predicted"/>
<evidence type="ECO:0000313" key="1">
    <source>
        <dbReference type="EMBL" id="KIF61581.1"/>
    </source>
</evidence>
<sequence length="70" mass="8125">MICPRCQQDDVIKAMIKATRSIIFICPECEATWFSIDEVKFPGFVDYMTYMSSIGLSHLWDELETISEKI</sequence>
<dbReference type="Proteomes" id="UP000031587">
    <property type="component" value="Unassembled WGS sequence"/>
</dbReference>